<evidence type="ECO:0000313" key="2">
    <source>
        <dbReference type="Proteomes" id="UP001150217"/>
    </source>
</evidence>
<dbReference type="Proteomes" id="UP001150217">
    <property type="component" value="Unassembled WGS sequence"/>
</dbReference>
<protein>
    <submittedName>
        <fullName evidence="1">Uncharacterized protein</fullName>
    </submittedName>
</protein>
<comment type="caution">
    <text evidence="1">The sequence shown here is derived from an EMBL/GenBank/DDBJ whole genome shotgun (WGS) entry which is preliminary data.</text>
</comment>
<gene>
    <name evidence="1" type="ORF">C8R41DRAFT_925245</name>
</gene>
<reference evidence="1" key="1">
    <citation type="submission" date="2022-08" db="EMBL/GenBank/DDBJ databases">
        <title>A Global Phylogenomic Analysis of the Shiitake Genus Lentinula.</title>
        <authorList>
            <consortium name="DOE Joint Genome Institute"/>
            <person name="Sierra-Patev S."/>
            <person name="Min B."/>
            <person name="Naranjo-Ortiz M."/>
            <person name="Looney B."/>
            <person name="Konkel Z."/>
            <person name="Slot J.C."/>
            <person name="Sakamoto Y."/>
            <person name="Steenwyk J.L."/>
            <person name="Rokas A."/>
            <person name="Carro J."/>
            <person name="Camarero S."/>
            <person name="Ferreira P."/>
            <person name="Molpeceres G."/>
            <person name="Ruiz-Duenas F.J."/>
            <person name="Serrano A."/>
            <person name="Henrissat B."/>
            <person name="Drula E."/>
            <person name="Hughes K.W."/>
            <person name="Mata J.L."/>
            <person name="Ishikawa N.K."/>
            <person name="Vargas-Isla R."/>
            <person name="Ushijima S."/>
            <person name="Smith C.A."/>
            <person name="Ahrendt S."/>
            <person name="Andreopoulos W."/>
            <person name="He G."/>
            <person name="Labutti K."/>
            <person name="Lipzen A."/>
            <person name="Ng V."/>
            <person name="Riley R."/>
            <person name="Sandor L."/>
            <person name="Barry K."/>
            <person name="Martinez A.T."/>
            <person name="Xiao Y."/>
            <person name="Gibbons J.G."/>
            <person name="Terashima K."/>
            <person name="Grigoriev I.V."/>
            <person name="Hibbett D.S."/>
        </authorList>
    </citation>
    <scope>NUCLEOTIDE SEQUENCE</scope>
    <source>
        <strain evidence="1">RHP3577 ss4</strain>
    </source>
</reference>
<proteinExistence type="predicted"/>
<accession>A0ABQ8V149</accession>
<evidence type="ECO:0000313" key="1">
    <source>
        <dbReference type="EMBL" id="KAJ4468973.1"/>
    </source>
</evidence>
<sequence length="379" mass="42591">MGGSAFNFLLASSFPRLPPPVYHALKARLTPVLQQFYVHVAVPAEAPEKIDHGDLDFVVFCPRNSSALHSVNVPHELIKAALGATHCILEEGNRTSNFAIAIDQGAWGHLGCTEQEEKSRQSAGGHDIYCQVDVHVCADKNEWERVVYFHSYGDLGMMQGLIASNVGLVLGVNGLKFPHPPHPTLTLCQDFTIISKFFGWSSERRNSGFDDRQQIFEWVSESRFFDPKCFQTSGEGIRKVKAQRTMYSDFVAWAKQRLAEGGLTSLDMAEVKRRRERVREEALIEFGRQDEVEAYVKEFEGRKKLKSSFNGTVVNAWTHSKGNWRKVKTIMTIVREQHGGEEGLLQILMTEGEEGLKQRVMNALDEFNGSVAQSSVEVE</sequence>
<dbReference type="EMBL" id="JANVFT010000098">
    <property type="protein sequence ID" value="KAJ4468973.1"/>
    <property type="molecule type" value="Genomic_DNA"/>
</dbReference>
<keyword evidence="2" id="KW-1185">Reference proteome</keyword>
<organism evidence="1 2">
    <name type="scientific">Lentinula lateritia</name>
    <dbReference type="NCBI Taxonomy" id="40482"/>
    <lineage>
        <taxon>Eukaryota</taxon>
        <taxon>Fungi</taxon>
        <taxon>Dikarya</taxon>
        <taxon>Basidiomycota</taxon>
        <taxon>Agaricomycotina</taxon>
        <taxon>Agaricomycetes</taxon>
        <taxon>Agaricomycetidae</taxon>
        <taxon>Agaricales</taxon>
        <taxon>Marasmiineae</taxon>
        <taxon>Omphalotaceae</taxon>
        <taxon>Lentinula</taxon>
    </lineage>
</organism>
<name>A0ABQ8V149_9AGAR</name>